<dbReference type="EMBL" id="SOAW01000001">
    <property type="protein sequence ID" value="TDT34555.1"/>
    <property type="molecule type" value="Genomic_DNA"/>
</dbReference>
<dbReference type="CDD" id="cd06193">
    <property type="entry name" value="siderophore_interacting"/>
    <property type="match status" value="1"/>
</dbReference>
<protein>
    <submittedName>
        <fullName evidence="2">NADPH-dependent ferric siderophore reductase</fullName>
    </submittedName>
</protein>
<dbReference type="InterPro" id="IPR017938">
    <property type="entry name" value="Riboflavin_synthase-like_b-brl"/>
</dbReference>
<dbReference type="OrthoDB" id="3291337at2"/>
<dbReference type="Pfam" id="PF04954">
    <property type="entry name" value="SIP"/>
    <property type="match status" value="1"/>
</dbReference>
<proteinExistence type="predicted"/>
<dbReference type="AlphaFoldDB" id="A0A4R7JAX9"/>
<reference evidence="2 3" key="1">
    <citation type="submission" date="2019-03" db="EMBL/GenBank/DDBJ databases">
        <title>Genomic Encyclopedia of Archaeal and Bacterial Type Strains, Phase II (KMG-II): from individual species to whole genera.</title>
        <authorList>
            <person name="Goeker M."/>
        </authorList>
    </citation>
    <scope>NUCLEOTIDE SEQUENCE [LARGE SCALE GENOMIC DNA]</scope>
    <source>
        <strain evidence="2 3">DSM 24323</strain>
    </source>
</reference>
<dbReference type="InterPro" id="IPR017927">
    <property type="entry name" value="FAD-bd_FR_type"/>
</dbReference>
<comment type="caution">
    <text evidence="2">The sequence shown here is derived from an EMBL/GenBank/DDBJ whole genome shotgun (WGS) entry which is preliminary data.</text>
</comment>
<name>A0A4R7JAX9_9ACTN</name>
<dbReference type="RefSeq" id="WP_133754913.1">
    <property type="nucleotide sequence ID" value="NZ_SOAW01000001.1"/>
</dbReference>
<dbReference type="Gene3D" id="3.40.50.80">
    <property type="entry name" value="Nucleotide-binding domain of ferredoxin-NADP reductase (FNR) module"/>
    <property type="match status" value="1"/>
</dbReference>
<evidence type="ECO:0000313" key="2">
    <source>
        <dbReference type="EMBL" id="TDT34555.1"/>
    </source>
</evidence>
<evidence type="ECO:0000313" key="3">
    <source>
        <dbReference type="Proteomes" id="UP000295371"/>
    </source>
</evidence>
<gene>
    <name evidence="2" type="ORF">CLV29_2227</name>
</gene>
<sequence length="281" mass="30915">MSATEQPVRQRRKRQGRTVEVVANERITPEMARLTFTAPELAEFPELEFTDHYVKLLFPPPGADYAVAETLQHTEDEDLDQRPVTRTYTIRSFDRGARQLVMDFVVHGTEGIAGPWAAAAQPGEKITFYGPGGGFAPSDELPDLLLAGDESALPAIAAAVEALPPGVRAHTFVEVNTAAEELPLPGVEVTWLHRKDLGTPPGVALAQAVRAADLPEQFTAFVHGNAEMIRDLRMYLFVERGLDRKKVSISGYWRTGMTEDLWQSTKREFVESMDAAEGVGA</sequence>
<dbReference type="Pfam" id="PF08021">
    <property type="entry name" value="FAD_binding_9"/>
    <property type="match status" value="1"/>
</dbReference>
<feature type="domain" description="FAD-binding FR-type" evidence="1">
    <location>
        <begin position="14"/>
        <end position="138"/>
    </location>
</feature>
<evidence type="ECO:0000259" key="1">
    <source>
        <dbReference type="PROSITE" id="PS51384"/>
    </source>
</evidence>
<dbReference type="InterPro" id="IPR007037">
    <property type="entry name" value="SIP_rossman_dom"/>
</dbReference>
<dbReference type="PROSITE" id="PS51384">
    <property type="entry name" value="FAD_FR"/>
    <property type="match status" value="1"/>
</dbReference>
<dbReference type="InterPro" id="IPR039261">
    <property type="entry name" value="FNR_nucleotide-bd"/>
</dbReference>
<dbReference type="SUPFAM" id="SSF63380">
    <property type="entry name" value="Riboflavin synthase domain-like"/>
    <property type="match status" value="1"/>
</dbReference>
<dbReference type="PANTHER" id="PTHR30157">
    <property type="entry name" value="FERRIC REDUCTASE, NADPH-DEPENDENT"/>
    <property type="match status" value="1"/>
</dbReference>
<dbReference type="InterPro" id="IPR013113">
    <property type="entry name" value="SIP_FAD-bd"/>
</dbReference>
<dbReference type="InterPro" id="IPR039374">
    <property type="entry name" value="SIP_fam"/>
</dbReference>
<organism evidence="2 3">
    <name type="scientific">Naumannella halotolerans</name>
    <dbReference type="NCBI Taxonomy" id="993414"/>
    <lineage>
        <taxon>Bacteria</taxon>
        <taxon>Bacillati</taxon>
        <taxon>Actinomycetota</taxon>
        <taxon>Actinomycetes</taxon>
        <taxon>Propionibacteriales</taxon>
        <taxon>Propionibacteriaceae</taxon>
        <taxon>Naumannella</taxon>
    </lineage>
</organism>
<keyword evidence="3" id="KW-1185">Reference proteome</keyword>
<dbReference type="Proteomes" id="UP000295371">
    <property type="component" value="Unassembled WGS sequence"/>
</dbReference>
<accession>A0A4R7JAX9</accession>
<dbReference type="Gene3D" id="2.40.30.10">
    <property type="entry name" value="Translation factors"/>
    <property type="match status" value="1"/>
</dbReference>
<dbReference type="GO" id="GO:0016491">
    <property type="term" value="F:oxidoreductase activity"/>
    <property type="evidence" value="ECO:0007669"/>
    <property type="project" value="InterPro"/>
</dbReference>
<dbReference type="PANTHER" id="PTHR30157:SF0">
    <property type="entry name" value="NADPH-DEPENDENT FERRIC-CHELATE REDUCTASE"/>
    <property type="match status" value="1"/>
</dbReference>